<feature type="compositionally biased region" description="Basic residues" evidence="1">
    <location>
        <begin position="1"/>
        <end position="13"/>
    </location>
</feature>
<evidence type="ECO:0000313" key="2">
    <source>
        <dbReference type="EMBL" id="CAE6374946.1"/>
    </source>
</evidence>
<accession>A0A8H3A126</accession>
<name>A0A8H3A126_9AGAM</name>
<organism evidence="2 3">
    <name type="scientific">Rhizoctonia solani</name>
    <dbReference type="NCBI Taxonomy" id="456999"/>
    <lineage>
        <taxon>Eukaryota</taxon>
        <taxon>Fungi</taxon>
        <taxon>Dikarya</taxon>
        <taxon>Basidiomycota</taxon>
        <taxon>Agaricomycotina</taxon>
        <taxon>Agaricomycetes</taxon>
        <taxon>Cantharellales</taxon>
        <taxon>Ceratobasidiaceae</taxon>
        <taxon>Rhizoctonia</taxon>
    </lineage>
</organism>
<dbReference type="Gene3D" id="3.80.10.10">
    <property type="entry name" value="Ribonuclease Inhibitor"/>
    <property type="match status" value="1"/>
</dbReference>
<dbReference type="InterPro" id="IPR032675">
    <property type="entry name" value="LRR_dom_sf"/>
</dbReference>
<proteinExistence type="predicted"/>
<evidence type="ECO:0000313" key="3">
    <source>
        <dbReference type="Proteomes" id="UP000663846"/>
    </source>
</evidence>
<sequence length="428" mass="48942">MSKAKSQRTKRSQVTKEPDVQANTSTSGRRVVEIQELLVLITHELEAKQRRDLMRVSKHFFRSIGPIAWRNVPRLDIIMRLVKNIKVKLGESWADYKWQFMITLPRNSDFSRYDLYAPWVQELELYGGYYVEVTNPRKLPSFFNGRVPLPNLQRLTASTSAPIGGKDLVDFFDTFVCPSLTELRTVIPNKGLPVADFLRVVSSDVPALLQKIKVNCPQIQVLEFYPDGMARFDQLGNERYVPTAQCKSVLQSFSSLRSFSSTTYILKPEIIGILGSLPCLESLGIRGMPTEPSVLDEELSIPETWFLVLKHLRLYEISPDDIKSLWNQPTIAKKLRSALFQIDYLNHRHPEDSPLFTENWLGPFLEALPQLSPQLQDISLYIGGLDNMTEIPRNMWNVFKLKHDLDYLFYGYKACLARQDAGTIAGPA</sequence>
<dbReference type="EMBL" id="CAJMWS010000167">
    <property type="protein sequence ID" value="CAE6374946.1"/>
    <property type="molecule type" value="Genomic_DNA"/>
</dbReference>
<evidence type="ECO:0000256" key="1">
    <source>
        <dbReference type="SAM" id="MobiDB-lite"/>
    </source>
</evidence>
<reference evidence="2" key="1">
    <citation type="submission" date="2021-01" db="EMBL/GenBank/DDBJ databases">
        <authorList>
            <person name="Kaushik A."/>
        </authorList>
    </citation>
    <scope>NUCLEOTIDE SEQUENCE</scope>
    <source>
        <strain evidence="2">AG1-1C</strain>
    </source>
</reference>
<comment type="caution">
    <text evidence="2">The sequence shown here is derived from an EMBL/GenBank/DDBJ whole genome shotgun (WGS) entry which is preliminary data.</text>
</comment>
<gene>
    <name evidence="2" type="ORF">RDB_LOCUS28575</name>
</gene>
<dbReference type="Proteomes" id="UP000663846">
    <property type="component" value="Unassembled WGS sequence"/>
</dbReference>
<feature type="region of interest" description="Disordered" evidence="1">
    <location>
        <begin position="1"/>
        <end position="27"/>
    </location>
</feature>
<protein>
    <submittedName>
        <fullName evidence="2">Uncharacterized protein</fullName>
    </submittedName>
</protein>
<dbReference type="AlphaFoldDB" id="A0A8H3A126"/>